<dbReference type="Proteomes" id="UP001202922">
    <property type="component" value="Unassembled WGS sequence"/>
</dbReference>
<feature type="chain" id="PRO_5045877352" evidence="1">
    <location>
        <begin position="30"/>
        <end position="556"/>
    </location>
</feature>
<organism evidence="2 3">
    <name type="scientific">Sinomonas terrae</name>
    <dbReference type="NCBI Taxonomy" id="2908838"/>
    <lineage>
        <taxon>Bacteria</taxon>
        <taxon>Bacillati</taxon>
        <taxon>Actinomycetota</taxon>
        <taxon>Actinomycetes</taxon>
        <taxon>Micrococcales</taxon>
        <taxon>Micrococcaceae</taxon>
        <taxon>Sinomonas</taxon>
    </lineage>
</organism>
<keyword evidence="1" id="KW-0732">Signal</keyword>
<comment type="caution">
    <text evidence="2">The sequence shown here is derived from an EMBL/GenBank/DDBJ whole genome shotgun (WGS) entry which is preliminary data.</text>
</comment>
<evidence type="ECO:0000313" key="2">
    <source>
        <dbReference type="EMBL" id="MCH6472241.1"/>
    </source>
</evidence>
<sequence>MKSTTKRAAAAVLGAALTAATVASGAATAAVAAPAAATAQRANAGKHVLLLSVDGLHQSDLDWYVRTHPASALAALVGHGTSYTNAQTPIPSDSFPGMVAQVTGGNPGTTGVYYDDTYNRALLPAGTTNCAGATPGAEVAFTEAADLNQNALDAGQGLAGLPNSILQMTGNAKSLLNPAALPVDPTTCKPVYPNQYLKVNTVFEVAKQAGLNTAWSDKHVAYDILSGPSGTGIDDLFAPEINSDSSIAGYSGDWTTDNAATQQYDTYKVQAVLNEIAGKGHSGTQSVGEPGIFGMNFQTVSTAQKLPASDGLAGGYLADGVTPGPLLTRALDYINTEVGQMTAAIAKTPDAKKTTVILSAKHGQSPTDSASLKRVDDGPIIDGLNAAWQAAGHTGNLVAFSTDDDVMQLWLTQHTQAAADFAKQYLLSHSAAGNNVAGSPLTVQNSGLATVYAGSQVADFFHTAASDSRIPDIFGIVQHGVVYTGGKGKIAEHGGADPQDRHVPIVVSQGSDSGASTVSSTVETTQIAPTILRELGLNVNALQAVQIEGTKVLPQH</sequence>
<dbReference type="PANTHER" id="PTHR10151">
    <property type="entry name" value="ECTONUCLEOTIDE PYROPHOSPHATASE/PHOSPHODIESTERASE"/>
    <property type="match status" value="1"/>
</dbReference>
<dbReference type="RefSeq" id="WP_241056139.1">
    <property type="nucleotide sequence ID" value="NZ_JAKZBV010000001.1"/>
</dbReference>
<dbReference type="Pfam" id="PF01663">
    <property type="entry name" value="Phosphodiest"/>
    <property type="match status" value="1"/>
</dbReference>
<evidence type="ECO:0000313" key="3">
    <source>
        <dbReference type="Proteomes" id="UP001202922"/>
    </source>
</evidence>
<dbReference type="EMBL" id="JAKZBV010000001">
    <property type="protein sequence ID" value="MCH6472241.1"/>
    <property type="molecule type" value="Genomic_DNA"/>
</dbReference>
<reference evidence="2 3" key="1">
    <citation type="submission" date="2022-03" db="EMBL/GenBank/DDBJ databases">
        <title>Sinomonas sp. isolated from a soil.</title>
        <authorList>
            <person name="Han J."/>
            <person name="Kim D.-U."/>
        </authorList>
    </citation>
    <scope>NUCLEOTIDE SEQUENCE [LARGE SCALE GENOMIC DNA]</scope>
    <source>
        <strain evidence="2 3">5-5</strain>
    </source>
</reference>
<accession>A0ABS9U6S5</accession>
<protein>
    <submittedName>
        <fullName evidence="2">Alkaline phosphatase family protein</fullName>
    </submittedName>
</protein>
<dbReference type="SUPFAM" id="SSF53649">
    <property type="entry name" value="Alkaline phosphatase-like"/>
    <property type="match status" value="1"/>
</dbReference>
<dbReference type="InterPro" id="IPR002591">
    <property type="entry name" value="Phosphodiest/P_Trfase"/>
</dbReference>
<name>A0ABS9U6S5_9MICC</name>
<evidence type="ECO:0000256" key="1">
    <source>
        <dbReference type="SAM" id="SignalP"/>
    </source>
</evidence>
<gene>
    <name evidence="2" type="ORF">L0M17_20120</name>
</gene>
<dbReference type="Gene3D" id="3.40.720.10">
    <property type="entry name" value="Alkaline Phosphatase, subunit A"/>
    <property type="match status" value="1"/>
</dbReference>
<dbReference type="PANTHER" id="PTHR10151:SF120">
    <property type="entry name" value="BIS(5'-ADENOSYL)-TRIPHOSPHATASE"/>
    <property type="match status" value="1"/>
</dbReference>
<proteinExistence type="predicted"/>
<dbReference type="InterPro" id="IPR017850">
    <property type="entry name" value="Alkaline_phosphatase_core_sf"/>
</dbReference>
<keyword evidence="3" id="KW-1185">Reference proteome</keyword>
<feature type="signal peptide" evidence="1">
    <location>
        <begin position="1"/>
        <end position="29"/>
    </location>
</feature>